<evidence type="ECO:0000256" key="4">
    <source>
        <dbReference type="ARBA" id="ARBA00022692"/>
    </source>
</evidence>
<feature type="transmembrane region" description="Helical" evidence="8">
    <location>
        <begin position="24"/>
        <end position="45"/>
    </location>
</feature>
<dbReference type="PANTHER" id="PTHR22883">
    <property type="entry name" value="ZINC FINGER DHHC DOMAIN CONTAINING PROTEIN"/>
    <property type="match status" value="1"/>
</dbReference>
<proteinExistence type="inferred from homology"/>
<keyword evidence="5 8" id="KW-1133">Transmembrane helix</keyword>
<keyword evidence="4 8" id="KW-0812">Transmembrane</keyword>
<evidence type="ECO:0000256" key="1">
    <source>
        <dbReference type="ARBA" id="ARBA00004127"/>
    </source>
</evidence>
<sequence>MLNRRRKMVGRGDDPRRRKISPEIIIRCIISCISGIITQLSLLLIPSFFPSFSLIFQLLLSAMVIVLAIGFGQYCRRLLGVRASAPAFVFFHIIFIWVVYLGVIREAVSASMDVMLNGELVILLVGFVRILVSDPGFVHHDSPDFVEDTVSEDGDQPQTSLSSRRVRCCRSCKAYVRGFDHHCPAFGNCIGEMNYVLFIALLAGFIVTEASYAACSYPWVKRYKDLERTGTKVVFLAWHIYCICFNIRTDEWVSSHDRADQSSLELMFRNPYNKGIFYNLKDFLLRQGQASNG</sequence>
<dbReference type="EC" id="2.3.1.225" evidence="8"/>
<dbReference type="Proteomes" id="UP001153076">
    <property type="component" value="Unassembled WGS sequence"/>
</dbReference>
<dbReference type="InterPro" id="IPR001594">
    <property type="entry name" value="Palmitoyltrfase_DHHC"/>
</dbReference>
<keyword evidence="7 8" id="KW-0012">Acyltransferase</keyword>
<evidence type="ECO:0000256" key="7">
    <source>
        <dbReference type="ARBA" id="ARBA00023315"/>
    </source>
</evidence>
<evidence type="ECO:0000256" key="8">
    <source>
        <dbReference type="RuleBase" id="RU079119"/>
    </source>
</evidence>
<dbReference type="PANTHER" id="PTHR22883:SF127">
    <property type="entry name" value="ZDHHC-TYPE PALMITOYLTRANSFERASE 3-RELATED"/>
    <property type="match status" value="1"/>
</dbReference>
<dbReference type="GO" id="GO:0005783">
    <property type="term" value="C:endoplasmic reticulum"/>
    <property type="evidence" value="ECO:0007669"/>
    <property type="project" value="TreeGrafter"/>
</dbReference>
<keyword evidence="3 8" id="KW-0808">Transferase</keyword>
<feature type="transmembrane region" description="Helical" evidence="8">
    <location>
        <begin position="114"/>
        <end position="132"/>
    </location>
</feature>
<comment type="caution">
    <text evidence="10">The sequence shown here is derived from an EMBL/GenBank/DDBJ whole genome shotgun (WGS) entry which is preliminary data.</text>
</comment>
<dbReference type="InterPro" id="IPR039859">
    <property type="entry name" value="PFA4/ZDH16/20/ERF2-like"/>
</dbReference>
<organism evidence="10 11">
    <name type="scientific">Carnegiea gigantea</name>
    <dbReference type="NCBI Taxonomy" id="171969"/>
    <lineage>
        <taxon>Eukaryota</taxon>
        <taxon>Viridiplantae</taxon>
        <taxon>Streptophyta</taxon>
        <taxon>Embryophyta</taxon>
        <taxon>Tracheophyta</taxon>
        <taxon>Spermatophyta</taxon>
        <taxon>Magnoliopsida</taxon>
        <taxon>eudicotyledons</taxon>
        <taxon>Gunneridae</taxon>
        <taxon>Pentapetalae</taxon>
        <taxon>Caryophyllales</taxon>
        <taxon>Cactineae</taxon>
        <taxon>Cactaceae</taxon>
        <taxon>Cactoideae</taxon>
        <taxon>Echinocereeae</taxon>
        <taxon>Carnegiea</taxon>
    </lineage>
</organism>
<dbReference type="GO" id="GO:0019706">
    <property type="term" value="F:protein-cysteine S-palmitoyltransferase activity"/>
    <property type="evidence" value="ECO:0007669"/>
    <property type="project" value="UniProtKB-EC"/>
</dbReference>
<gene>
    <name evidence="10" type="ORF">Cgig2_003954</name>
</gene>
<evidence type="ECO:0000256" key="6">
    <source>
        <dbReference type="ARBA" id="ARBA00023136"/>
    </source>
</evidence>
<comment type="subcellular location">
    <subcellularLocation>
        <location evidence="1">Endomembrane system</location>
        <topology evidence="1">Multi-pass membrane protein</topology>
    </subcellularLocation>
</comment>
<feature type="transmembrane region" description="Helical" evidence="8">
    <location>
        <begin position="83"/>
        <end position="102"/>
    </location>
</feature>
<keyword evidence="6 8" id="KW-0472">Membrane</keyword>
<name>A0A9Q1QEY5_9CARY</name>
<dbReference type="GO" id="GO:0005794">
    <property type="term" value="C:Golgi apparatus"/>
    <property type="evidence" value="ECO:0007669"/>
    <property type="project" value="TreeGrafter"/>
</dbReference>
<dbReference type="AlphaFoldDB" id="A0A9Q1QEY5"/>
<comment type="catalytic activity">
    <reaction evidence="8">
        <text>L-cysteinyl-[protein] + hexadecanoyl-CoA = S-hexadecanoyl-L-cysteinyl-[protein] + CoA</text>
        <dbReference type="Rhea" id="RHEA:36683"/>
        <dbReference type="Rhea" id="RHEA-COMP:10131"/>
        <dbReference type="Rhea" id="RHEA-COMP:11032"/>
        <dbReference type="ChEBI" id="CHEBI:29950"/>
        <dbReference type="ChEBI" id="CHEBI:57287"/>
        <dbReference type="ChEBI" id="CHEBI:57379"/>
        <dbReference type="ChEBI" id="CHEBI:74151"/>
        <dbReference type="EC" id="2.3.1.225"/>
    </reaction>
</comment>
<evidence type="ECO:0000256" key="3">
    <source>
        <dbReference type="ARBA" id="ARBA00022679"/>
    </source>
</evidence>
<feature type="transmembrane region" description="Helical" evidence="8">
    <location>
        <begin position="51"/>
        <end position="71"/>
    </location>
</feature>
<dbReference type="Pfam" id="PF01529">
    <property type="entry name" value="DHHC"/>
    <property type="match status" value="1"/>
</dbReference>
<dbReference type="OrthoDB" id="331948at2759"/>
<evidence type="ECO:0000313" key="10">
    <source>
        <dbReference type="EMBL" id="KAJ8439888.1"/>
    </source>
</evidence>
<evidence type="ECO:0000313" key="11">
    <source>
        <dbReference type="Proteomes" id="UP001153076"/>
    </source>
</evidence>
<dbReference type="EMBL" id="JAKOGI010000205">
    <property type="protein sequence ID" value="KAJ8439888.1"/>
    <property type="molecule type" value="Genomic_DNA"/>
</dbReference>
<comment type="domain">
    <text evidence="8">The DHHC domain is required for palmitoyltransferase activity.</text>
</comment>
<keyword evidence="11" id="KW-1185">Reference proteome</keyword>
<protein>
    <recommendedName>
        <fullName evidence="8">S-acyltransferase</fullName>
        <ecNumber evidence="8">2.3.1.225</ecNumber>
    </recommendedName>
    <alternativeName>
        <fullName evidence="8">Palmitoyltransferase</fullName>
    </alternativeName>
</protein>
<feature type="transmembrane region" description="Helical" evidence="8">
    <location>
        <begin position="195"/>
        <end position="214"/>
    </location>
</feature>
<dbReference type="GO" id="GO:0006612">
    <property type="term" value="P:protein targeting to membrane"/>
    <property type="evidence" value="ECO:0007669"/>
    <property type="project" value="TreeGrafter"/>
</dbReference>
<dbReference type="PROSITE" id="PS50216">
    <property type="entry name" value="DHHC"/>
    <property type="match status" value="1"/>
</dbReference>
<evidence type="ECO:0000256" key="5">
    <source>
        <dbReference type="ARBA" id="ARBA00022989"/>
    </source>
</evidence>
<feature type="domain" description="Palmitoyltransferase DHHC" evidence="9">
    <location>
        <begin position="164"/>
        <end position="246"/>
    </location>
</feature>
<accession>A0A9Q1QEY5</accession>
<evidence type="ECO:0000259" key="9">
    <source>
        <dbReference type="Pfam" id="PF01529"/>
    </source>
</evidence>
<reference evidence="10" key="1">
    <citation type="submission" date="2022-04" db="EMBL/GenBank/DDBJ databases">
        <title>Carnegiea gigantea Genome sequencing and assembly v2.</title>
        <authorList>
            <person name="Copetti D."/>
            <person name="Sanderson M.J."/>
            <person name="Burquez A."/>
            <person name="Wojciechowski M.F."/>
        </authorList>
    </citation>
    <scope>NUCLEOTIDE SEQUENCE</scope>
    <source>
        <strain evidence="10">SGP5-SGP5p</strain>
        <tissue evidence="10">Aerial part</tissue>
    </source>
</reference>
<comment type="similarity">
    <text evidence="2 8">Belongs to the DHHC palmitoyltransferase family.</text>
</comment>
<evidence type="ECO:0000256" key="2">
    <source>
        <dbReference type="ARBA" id="ARBA00008574"/>
    </source>
</evidence>